<name>A0A3B1E7S9_9GAMM</name>
<feature type="domain" description="Lipoyl-binding" evidence="10">
    <location>
        <begin position="2"/>
        <end position="75"/>
    </location>
</feature>
<dbReference type="InterPro" id="IPR004167">
    <property type="entry name" value="PSBD"/>
</dbReference>
<sequence>MDVEVCVPDIGVDHVEVIEVLVKIGDTIKKEDSLVSVEGHKSVLEIPSPVSGIVKKIFVKVGDILSVNKLILIVDENEIIASQKEVLENNFFSKSLHDSDNKYINYDKKSIFDGKKIQNNYYASPNIRRIARILNINLLSISGSGSKGRITKEDINRYIKLNKNTNTQKKIVSTSEKDNISMIKNIHEYKELTNIQKISGKNLLNNWKNIPHVTQFDEADITDLENFRNLYNSKQSTDKNYCKISLLSFLVKAAIATLLKYPRFNSILDTSKKGIILKKDINIGIAVETSEGLLVPVLKNLIHKNIMAISSDIQTIVNRAKKNTLSSLDMSNGSFTISSLGGIGGTGFTPIINSPESSILGVSRASIKPIWNKKKFSPRLILPFSLSYDHRIIDGADGVRFTTFFSQLLSDIRNLLI</sequence>
<feature type="domain" description="Peripheral subunit-binding (PSBD)" evidence="11">
    <location>
        <begin position="122"/>
        <end position="159"/>
    </location>
</feature>
<keyword evidence="6 9" id="KW-0012">Acyltransferase</keyword>
<evidence type="ECO:0000256" key="9">
    <source>
        <dbReference type="RuleBase" id="RU003423"/>
    </source>
</evidence>
<evidence type="ECO:0000256" key="4">
    <source>
        <dbReference type="ARBA" id="ARBA00022679"/>
    </source>
</evidence>
<dbReference type="FunFam" id="3.30.559.10:FF:000004">
    <property type="entry name" value="Acetyltransferase component of pyruvate dehydrogenase complex"/>
    <property type="match status" value="1"/>
</dbReference>
<evidence type="ECO:0000256" key="6">
    <source>
        <dbReference type="ARBA" id="ARBA00023315"/>
    </source>
</evidence>
<dbReference type="STRING" id="1921549.GCA_900128825_00139"/>
<dbReference type="SUPFAM" id="SSF47005">
    <property type="entry name" value="Peripheral subunit-binding domain of 2-oxo acid dehydrogenase complex"/>
    <property type="match status" value="1"/>
</dbReference>
<dbReference type="CDD" id="cd06849">
    <property type="entry name" value="lipoyl_domain"/>
    <property type="match status" value="1"/>
</dbReference>
<organism evidence="12 13">
    <name type="scientific">Buchnera aphidicola</name>
    <name type="common">Cinara strobi</name>
    <dbReference type="NCBI Taxonomy" id="1921549"/>
    <lineage>
        <taxon>Bacteria</taxon>
        <taxon>Pseudomonadati</taxon>
        <taxon>Pseudomonadota</taxon>
        <taxon>Gammaproteobacteria</taxon>
        <taxon>Enterobacterales</taxon>
        <taxon>Erwiniaceae</taxon>
        <taxon>Buchnera</taxon>
    </lineage>
</organism>
<keyword evidence="4 9" id="KW-0808">Transferase</keyword>
<evidence type="ECO:0000256" key="3">
    <source>
        <dbReference type="ARBA" id="ARBA00011484"/>
    </source>
</evidence>
<reference evidence="13" key="1">
    <citation type="submission" date="2018-09" db="EMBL/GenBank/DDBJ databases">
        <authorList>
            <person name="Manzano-Marin A."/>
            <person name="Manzano-Marin A."/>
        </authorList>
    </citation>
    <scope>NUCLEOTIDE SEQUENCE [LARGE SCALE GENOMIC DNA]</scope>
    <source>
        <strain evidence="13">BuCistrobi</strain>
    </source>
</reference>
<dbReference type="PROSITE" id="PS50968">
    <property type="entry name" value="BIOTINYL_LIPOYL"/>
    <property type="match status" value="1"/>
</dbReference>
<dbReference type="EC" id="2.3.1.-" evidence="9"/>
<comment type="function">
    <text evidence="7">The pyruvate dehydrogenase complex catalyzes the overall conversion of pyruvate to acetyl-CoA and CO(2). It contains multiple copies of three enzymatic components: pyruvate dehydrogenase (E1), dihydrolipoamide acetyltransferase (E2) and lipoamide dehydrogenase (E3).</text>
</comment>
<accession>A0A3B1E7S9</accession>
<dbReference type="GO" id="GO:0031405">
    <property type="term" value="F:lipoic acid binding"/>
    <property type="evidence" value="ECO:0007669"/>
    <property type="project" value="TreeGrafter"/>
</dbReference>
<dbReference type="PROSITE" id="PS00189">
    <property type="entry name" value="LIPOYL"/>
    <property type="match status" value="1"/>
</dbReference>
<dbReference type="Pfam" id="PF00198">
    <property type="entry name" value="2-oxoacid_dh"/>
    <property type="match status" value="1"/>
</dbReference>
<dbReference type="Pfam" id="PF00364">
    <property type="entry name" value="Biotin_lipoyl"/>
    <property type="match status" value="1"/>
</dbReference>
<dbReference type="AlphaFoldDB" id="A0A3B1E7S9"/>
<dbReference type="InterPro" id="IPR023213">
    <property type="entry name" value="CAT-like_dom_sf"/>
</dbReference>
<evidence type="ECO:0000259" key="10">
    <source>
        <dbReference type="PROSITE" id="PS50968"/>
    </source>
</evidence>
<proteinExistence type="inferred from homology"/>
<dbReference type="InterPro" id="IPR001078">
    <property type="entry name" value="2-oxoacid_DH_actylTfrase"/>
</dbReference>
<dbReference type="Gene3D" id="3.30.559.10">
    <property type="entry name" value="Chloramphenicol acetyltransferase-like domain"/>
    <property type="match status" value="1"/>
</dbReference>
<evidence type="ECO:0000313" key="12">
    <source>
        <dbReference type="EMBL" id="VAX76437.1"/>
    </source>
</evidence>
<evidence type="ECO:0000259" key="11">
    <source>
        <dbReference type="PROSITE" id="PS51826"/>
    </source>
</evidence>
<dbReference type="GO" id="GO:0005737">
    <property type="term" value="C:cytoplasm"/>
    <property type="evidence" value="ECO:0007669"/>
    <property type="project" value="TreeGrafter"/>
</dbReference>
<comment type="catalytic activity">
    <reaction evidence="8">
        <text>N(6)-[(R)-dihydrolipoyl]-L-lysyl-[protein] + acetyl-CoA = N(6)-[(R)-S(8)-acetyldihydrolipoyl]-L-lysyl-[protein] + CoA</text>
        <dbReference type="Rhea" id="RHEA:17017"/>
        <dbReference type="Rhea" id="RHEA-COMP:10475"/>
        <dbReference type="Rhea" id="RHEA-COMP:10478"/>
        <dbReference type="ChEBI" id="CHEBI:57287"/>
        <dbReference type="ChEBI" id="CHEBI:57288"/>
        <dbReference type="ChEBI" id="CHEBI:83100"/>
        <dbReference type="ChEBI" id="CHEBI:83111"/>
        <dbReference type="EC" id="2.3.1.12"/>
    </reaction>
</comment>
<dbReference type="SUPFAM" id="SSF52777">
    <property type="entry name" value="CoA-dependent acyltransferases"/>
    <property type="match status" value="1"/>
</dbReference>
<evidence type="ECO:0000256" key="7">
    <source>
        <dbReference type="ARBA" id="ARBA00025211"/>
    </source>
</evidence>
<gene>
    <name evidence="12" type="primary">aceF</name>
    <name evidence="12" type="ORF">BUCINSTRO3249_0139</name>
</gene>
<dbReference type="PANTHER" id="PTHR43178">
    <property type="entry name" value="DIHYDROLIPOAMIDE ACETYLTRANSFERASE COMPONENT OF PYRUVATE DEHYDROGENASE COMPLEX"/>
    <property type="match status" value="1"/>
</dbReference>
<dbReference type="InterPro" id="IPR003016">
    <property type="entry name" value="2-oxoA_DH_lipoyl-BS"/>
</dbReference>
<comment type="cofactor">
    <cofactor evidence="1 9">
        <name>(R)-lipoate</name>
        <dbReference type="ChEBI" id="CHEBI:83088"/>
    </cofactor>
</comment>
<dbReference type="Proteomes" id="UP000271849">
    <property type="component" value="Chromosome"/>
</dbReference>
<evidence type="ECO:0000256" key="2">
    <source>
        <dbReference type="ARBA" id="ARBA00007317"/>
    </source>
</evidence>
<evidence type="ECO:0000256" key="1">
    <source>
        <dbReference type="ARBA" id="ARBA00001938"/>
    </source>
</evidence>
<evidence type="ECO:0000313" key="13">
    <source>
        <dbReference type="Proteomes" id="UP000271849"/>
    </source>
</evidence>
<dbReference type="Gene3D" id="4.10.320.10">
    <property type="entry name" value="E3-binding domain"/>
    <property type="match status" value="1"/>
</dbReference>
<evidence type="ECO:0000256" key="5">
    <source>
        <dbReference type="ARBA" id="ARBA00022823"/>
    </source>
</evidence>
<dbReference type="GO" id="GO:0006086">
    <property type="term" value="P:pyruvate decarboxylation to acetyl-CoA"/>
    <property type="evidence" value="ECO:0007669"/>
    <property type="project" value="TreeGrafter"/>
</dbReference>
<dbReference type="InterPro" id="IPR036625">
    <property type="entry name" value="E3-bd_dom_sf"/>
</dbReference>
<dbReference type="GO" id="GO:0004742">
    <property type="term" value="F:dihydrolipoyllysine-residue acetyltransferase activity"/>
    <property type="evidence" value="ECO:0007669"/>
    <property type="project" value="UniProtKB-EC"/>
</dbReference>
<dbReference type="InterPro" id="IPR000089">
    <property type="entry name" value="Biotin_lipoyl"/>
</dbReference>
<comment type="subunit">
    <text evidence="3">Forms a 24-polypeptide structural core with octahedral symmetry.</text>
</comment>
<keyword evidence="5 9" id="KW-0450">Lipoyl</keyword>
<comment type="similarity">
    <text evidence="2 9">Belongs to the 2-oxoacid dehydrogenase family.</text>
</comment>
<dbReference type="RefSeq" id="WP_172575448.1">
    <property type="nucleotide sequence ID" value="NZ_LR025085.1"/>
</dbReference>
<dbReference type="InterPro" id="IPR050743">
    <property type="entry name" value="2-oxoacid_DH_E2_comp"/>
</dbReference>
<keyword evidence="12" id="KW-0670">Pyruvate</keyword>
<dbReference type="Gene3D" id="2.40.50.100">
    <property type="match status" value="1"/>
</dbReference>
<evidence type="ECO:0000256" key="8">
    <source>
        <dbReference type="ARBA" id="ARBA00048370"/>
    </source>
</evidence>
<dbReference type="EMBL" id="LR025085">
    <property type="protein sequence ID" value="VAX76437.1"/>
    <property type="molecule type" value="Genomic_DNA"/>
</dbReference>
<dbReference type="InterPro" id="IPR011053">
    <property type="entry name" value="Single_hybrid_motif"/>
</dbReference>
<dbReference type="SUPFAM" id="SSF51230">
    <property type="entry name" value="Single hybrid motif"/>
    <property type="match status" value="1"/>
</dbReference>
<dbReference type="PROSITE" id="PS51826">
    <property type="entry name" value="PSBD"/>
    <property type="match status" value="1"/>
</dbReference>
<dbReference type="Pfam" id="PF02817">
    <property type="entry name" value="E3_binding"/>
    <property type="match status" value="1"/>
</dbReference>
<dbReference type="PANTHER" id="PTHR43178:SF2">
    <property type="entry name" value="DIHYDROLIPOYLLYSINE-RESIDUE ACETYLTRANSFERASE COMPONENT OF PYRUVATE DEHYDROGENASE COMPLEX"/>
    <property type="match status" value="1"/>
</dbReference>
<protein>
    <recommendedName>
        <fullName evidence="9">Dihydrolipoamide acetyltransferase component of pyruvate dehydrogenase complex</fullName>
        <ecNumber evidence="9">2.3.1.-</ecNumber>
    </recommendedName>
</protein>